<dbReference type="PANTHER" id="PTHR46797">
    <property type="entry name" value="HTH-TYPE TRANSCRIPTIONAL REGULATOR"/>
    <property type="match status" value="1"/>
</dbReference>
<evidence type="ECO:0000313" key="4">
    <source>
        <dbReference type="Proteomes" id="UP001168540"/>
    </source>
</evidence>
<protein>
    <submittedName>
        <fullName evidence="3">Helix-turn-helix domain-containing protein</fullName>
    </submittedName>
</protein>
<accession>A0ABT7XLG8</accession>
<dbReference type="PROSITE" id="PS50943">
    <property type="entry name" value="HTH_CROC1"/>
    <property type="match status" value="1"/>
</dbReference>
<dbReference type="PANTHER" id="PTHR46797:SF10">
    <property type="entry name" value="BLR1115 PROTEIN"/>
    <property type="match status" value="1"/>
</dbReference>
<dbReference type="Pfam" id="PF01381">
    <property type="entry name" value="HTH_3"/>
    <property type="match status" value="1"/>
</dbReference>
<organism evidence="3 4">
    <name type="scientific">Crenobacter oryzisoli</name>
    <dbReference type="NCBI Taxonomy" id="3056844"/>
    <lineage>
        <taxon>Bacteria</taxon>
        <taxon>Pseudomonadati</taxon>
        <taxon>Pseudomonadota</taxon>
        <taxon>Betaproteobacteria</taxon>
        <taxon>Neisseriales</taxon>
        <taxon>Neisseriaceae</taxon>
        <taxon>Crenobacter</taxon>
    </lineage>
</organism>
<proteinExistence type="predicted"/>
<keyword evidence="4" id="KW-1185">Reference proteome</keyword>
<feature type="domain" description="HTH cro/C1-type" evidence="2">
    <location>
        <begin position="11"/>
        <end position="65"/>
    </location>
</feature>
<dbReference type="SMART" id="SM00530">
    <property type="entry name" value="HTH_XRE"/>
    <property type="match status" value="1"/>
</dbReference>
<dbReference type="InterPro" id="IPR014710">
    <property type="entry name" value="RmlC-like_jellyroll"/>
</dbReference>
<dbReference type="Proteomes" id="UP001168540">
    <property type="component" value="Unassembled WGS sequence"/>
</dbReference>
<keyword evidence="1" id="KW-0238">DNA-binding</keyword>
<evidence type="ECO:0000259" key="2">
    <source>
        <dbReference type="PROSITE" id="PS50943"/>
    </source>
</evidence>
<dbReference type="InterPro" id="IPR010982">
    <property type="entry name" value="Lambda_DNA-bd_dom_sf"/>
</dbReference>
<dbReference type="InterPro" id="IPR050807">
    <property type="entry name" value="TransReg_Diox_bact_type"/>
</dbReference>
<dbReference type="Gene3D" id="1.10.260.40">
    <property type="entry name" value="lambda repressor-like DNA-binding domains"/>
    <property type="match status" value="1"/>
</dbReference>
<reference evidence="3" key="1">
    <citation type="submission" date="2023-06" db="EMBL/GenBank/DDBJ databases">
        <authorList>
            <person name="Zhang S."/>
        </authorList>
    </citation>
    <scope>NUCLEOTIDE SEQUENCE</scope>
    <source>
        <strain evidence="3">SG2303</strain>
    </source>
</reference>
<dbReference type="CDD" id="cd00093">
    <property type="entry name" value="HTH_XRE"/>
    <property type="match status" value="1"/>
</dbReference>
<gene>
    <name evidence="3" type="ORF">QU481_06485</name>
</gene>
<dbReference type="SUPFAM" id="SSF47413">
    <property type="entry name" value="lambda repressor-like DNA-binding domains"/>
    <property type="match status" value="1"/>
</dbReference>
<dbReference type="EMBL" id="JAUEDK010000008">
    <property type="protein sequence ID" value="MDN0074543.1"/>
    <property type="molecule type" value="Genomic_DNA"/>
</dbReference>
<dbReference type="InterPro" id="IPR011051">
    <property type="entry name" value="RmlC_Cupin_sf"/>
</dbReference>
<sequence>MDVDTLLAKRVRELRKSRGYALDKLAELSGVSRSMISLIEREETSPTAAVLNKLADALGVTLASLFSDESRSVPEQQLARLSEQQVWKDPASGYVRRHVSPSGYASPIELVEVTFPPGQSVAFENALRNVVTYQQVWMLEGEMEITAGEQTWHLQSGDCLAMELGQHIVFRNPTRNQARYAVALTTPSFISRRP</sequence>
<dbReference type="SUPFAM" id="SSF51182">
    <property type="entry name" value="RmlC-like cupins"/>
    <property type="match status" value="1"/>
</dbReference>
<dbReference type="CDD" id="cd02209">
    <property type="entry name" value="cupin_XRE_C"/>
    <property type="match status" value="1"/>
</dbReference>
<dbReference type="Gene3D" id="2.60.120.10">
    <property type="entry name" value="Jelly Rolls"/>
    <property type="match status" value="1"/>
</dbReference>
<dbReference type="RefSeq" id="WP_289829114.1">
    <property type="nucleotide sequence ID" value="NZ_JAUEDK010000008.1"/>
</dbReference>
<name>A0ABT7XLG8_9NEIS</name>
<dbReference type="InterPro" id="IPR001387">
    <property type="entry name" value="Cro/C1-type_HTH"/>
</dbReference>
<comment type="caution">
    <text evidence="3">The sequence shown here is derived from an EMBL/GenBank/DDBJ whole genome shotgun (WGS) entry which is preliminary data.</text>
</comment>
<evidence type="ECO:0000313" key="3">
    <source>
        <dbReference type="EMBL" id="MDN0074543.1"/>
    </source>
</evidence>
<evidence type="ECO:0000256" key="1">
    <source>
        <dbReference type="ARBA" id="ARBA00023125"/>
    </source>
</evidence>